<dbReference type="GO" id="GO:0030313">
    <property type="term" value="C:cell envelope"/>
    <property type="evidence" value="ECO:0007669"/>
    <property type="project" value="UniProtKB-SubCell"/>
</dbReference>
<accession>A0AAF0A112</accession>
<name>A0AAF0A112_9BACT</name>
<dbReference type="InterPro" id="IPR012480">
    <property type="entry name" value="Hepar_II_III_C"/>
</dbReference>
<evidence type="ECO:0000259" key="2">
    <source>
        <dbReference type="Pfam" id="PF07940"/>
    </source>
</evidence>
<gene>
    <name evidence="3" type="ORF">PXH66_00710</name>
</gene>
<evidence type="ECO:0000313" key="3">
    <source>
        <dbReference type="EMBL" id="WED65368.1"/>
    </source>
</evidence>
<comment type="subcellular location">
    <subcellularLocation>
        <location evidence="1">Cell envelope</location>
    </subcellularLocation>
</comment>
<evidence type="ECO:0000256" key="1">
    <source>
        <dbReference type="ARBA" id="ARBA00004196"/>
    </source>
</evidence>
<dbReference type="Proteomes" id="UP001218638">
    <property type="component" value="Chromosome"/>
</dbReference>
<dbReference type="AlphaFoldDB" id="A0AAF0A112"/>
<keyword evidence="4" id="KW-1185">Reference proteome</keyword>
<feature type="domain" description="Heparinase II/III-like C-terminal" evidence="2">
    <location>
        <begin position="434"/>
        <end position="592"/>
    </location>
</feature>
<dbReference type="KEGG" id="slom:PXH66_00710"/>
<dbReference type="Gene3D" id="2.70.98.70">
    <property type="match status" value="1"/>
</dbReference>
<dbReference type="EMBL" id="CP119075">
    <property type="protein sequence ID" value="WED65368.1"/>
    <property type="molecule type" value="Genomic_DNA"/>
</dbReference>
<protein>
    <submittedName>
        <fullName evidence="3">Heparinase II/III family protein</fullName>
    </submittedName>
</protein>
<dbReference type="RefSeq" id="WP_330929315.1">
    <property type="nucleotide sequence ID" value="NZ_CP119075.1"/>
</dbReference>
<dbReference type="GO" id="GO:0016829">
    <property type="term" value="F:lyase activity"/>
    <property type="evidence" value="ECO:0007669"/>
    <property type="project" value="InterPro"/>
</dbReference>
<reference evidence="3" key="1">
    <citation type="submission" date="2023-03" db="EMBL/GenBank/DDBJ databases">
        <title>Lomoglobus Profundus gen. nov., sp. nov., a novel member of the phylum Verrucomicrobia, isolated from deep-marine sediment of South China Sea.</title>
        <authorList>
            <person name="Ahmad T."/>
            <person name="Ishaq S.E."/>
            <person name="Wang F."/>
        </authorList>
    </citation>
    <scope>NUCLEOTIDE SEQUENCE</scope>
    <source>
        <strain evidence="3">LMO-M01</strain>
    </source>
</reference>
<sequence>MIFHPFSRRLRSSKIARHVALASGFVVSSFTMSAVELTPRNLLAGAPELHELGRDIPAVQAALLPPGEWHPFPRASEREAWRALDATVRADITAAGEAAVTGEWSVLRATDILNYVRVGDRSANAVPRLERRRRLMRLVLAECVEGEGRFLDAITDGVWAVCEESYWGMEAHVFMQRAGAGLPDVAEPTVDLGVSETGAMMAWISYLLGPQLDTVSPLVDRRIRHEVERRLLQPCFDRADFWWMGWDTQGHPINNWNPWIASNWLAAALLLEENPERRARHVEKAQRVLDIFINSYPADGGCDEGPSYWARAGASLFEALHWMDSASEGRISIFDQPLIGAMGRYIMTAHIGGDWYSNFADARARIVADGTLVYRYGRAVQDPELAAFGAWLWQRNPAFVPGEERSLGRTLPALFLRREIAAQNSAAPLVRDAWLPDLQFMTARDAGGTTDGIYLAAKGGHNDESHNHNDVGSFIAYLDGWPLFIDAGPEAYTRKTFSPQRYEIWTMRSAWHNVPMINGHEQAPGRAFTARNVRHASTDTTATLTLDLATAYPTDAGVNSWQRTFELERGHALRLTDAYELTAAQTPSALHFLTARPVDLSTAGVVRLGRFPGADTGRDATLTYDASLLTPSVEHKTITDPRLRAVWGPEVHLIKLIERRAATRSQLQVSIQPVSTP</sequence>
<dbReference type="SUPFAM" id="SSF48230">
    <property type="entry name" value="Chondroitin AC/alginate lyase"/>
    <property type="match status" value="1"/>
</dbReference>
<evidence type="ECO:0000313" key="4">
    <source>
        <dbReference type="Proteomes" id="UP001218638"/>
    </source>
</evidence>
<dbReference type="Gene3D" id="1.50.10.100">
    <property type="entry name" value="Chondroitin AC/alginate lyase"/>
    <property type="match status" value="1"/>
</dbReference>
<proteinExistence type="predicted"/>
<dbReference type="Pfam" id="PF07940">
    <property type="entry name" value="Hepar_II_III_C"/>
    <property type="match status" value="1"/>
</dbReference>
<dbReference type="InterPro" id="IPR008929">
    <property type="entry name" value="Chondroitin_lyas"/>
</dbReference>
<organism evidence="3 4">
    <name type="scientific">Synoicihabitans lomoniglobus</name>
    <dbReference type="NCBI Taxonomy" id="2909285"/>
    <lineage>
        <taxon>Bacteria</taxon>
        <taxon>Pseudomonadati</taxon>
        <taxon>Verrucomicrobiota</taxon>
        <taxon>Opitutia</taxon>
        <taxon>Opitutales</taxon>
        <taxon>Opitutaceae</taxon>
        <taxon>Synoicihabitans</taxon>
    </lineage>
</organism>